<keyword evidence="2" id="KW-1185">Reference proteome</keyword>
<organism evidence="1 2">
    <name type="scientific">Penicillium brasilianum</name>
    <dbReference type="NCBI Taxonomy" id="104259"/>
    <lineage>
        <taxon>Eukaryota</taxon>
        <taxon>Fungi</taxon>
        <taxon>Dikarya</taxon>
        <taxon>Ascomycota</taxon>
        <taxon>Pezizomycotina</taxon>
        <taxon>Eurotiomycetes</taxon>
        <taxon>Eurotiomycetidae</taxon>
        <taxon>Eurotiales</taxon>
        <taxon>Aspergillaceae</taxon>
        <taxon>Penicillium</taxon>
    </lineage>
</organism>
<gene>
    <name evidence="1" type="ORF">PMG11_11367</name>
</gene>
<accession>A0A0F7U5X1</accession>
<proteinExistence type="predicted"/>
<name>A0A0F7U5X1_PENBI</name>
<dbReference type="AlphaFoldDB" id="A0A0F7U5X1"/>
<dbReference type="OrthoDB" id="10555292at2759"/>
<evidence type="ECO:0000313" key="1">
    <source>
        <dbReference type="EMBL" id="CEJ62882.1"/>
    </source>
</evidence>
<dbReference type="Proteomes" id="UP000042958">
    <property type="component" value="Unassembled WGS sequence"/>
</dbReference>
<sequence>MECPFRHFDQLLGKLPPEIWQCVLDILDCASHSSLKAAVLCSSNPIRSGNNVHFLLVSAHTWLRIFRMFGKPSECLLVA</sequence>
<dbReference type="EMBL" id="CDHK01000028">
    <property type="protein sequence ID" value="CEJ62882.1"/>
    <property type="molecule type" value="Genomic_DNA"/>
</dbReference>
<reference evidence="2" key="1">
    <citation type="journal article" date="2015" name="Genome Announc.">
        <title>Draft genome sequence of the fungus Penicillium brasilianum MG11.</title>
        <authorList>
            <person name="Horn F."/>
            <person name="Linde J."/>
            <person name="Mattern D.J."/>
            <person name="Walther G."/>
            <person name="Guthke R."/>
            <person name="Brakhage A.A."/>
            <person name="Valiante V."/>
        </authorList>
    </citation>
    <scope>NUCLEOTIDE SEQUENCE [LARGE SCALE GENOMIC DNA]</scope>
    <source>
        <strain evidence="2">MG11</strain>
    </source>
</reference>
<protein>
    <submittedName>
        <fullName evidence="1">Uncharacterized protein</fullName>
    </submittedName>
</protein>
<evidence type="ECO:0000313" key="2">
    <source>
        <dbReference type="Proteomes" id="UP000042958"/>
    </source>
</evidence>